<dbReference type="Proteomes" id="UP000663844">
    <property type="component" value="Unassembled WGS sequence"/>
</dbReference>
<dbReference type="AlphaFoldDB" id="A0A813VXM8"/>
<dbReference type="GO" id="GO:0008237">
    <property type="term" value="F:metallopeptidase activity"/>
    <property type="evidence" value="ECO:0007669"/>
    <property type="project" value="InterPro"/>
</dbReference>
<comment type="caution">
    <text evidence="2">The sequence shown here is derived from an EMBL/GenBank/DDBJ whole genome shotgun (WGS) entry which is preliminary data.</text>
</comment>
<reference evidence="2" key="1">
    <citation type="submission" date="2021-02" db="EMBL/GenBank/DDBJ databases">
        <authorList>
            <person name="Nowell W R."/>
        </authorList>
    </citation>
    <scope>NUCLEOTIDE SEQUENCE</scope>
</reference>
<keyword evidence="1" id="KW-0472">Membrane</keyword>
<accession>A0A813VXM8</accession>
<proteinExistence type="predicted"/>
<evidence type="ECO:0000313" key="3">
    <source>
        <dbReference type="EMBL" id="CAF3666957.1"/>
    </source>
</evidence>
<protein>
    <submittedName>
        <fullName evidence="2">Uncharacterized protein</fullName>
    </submittedName>
</protein>
<name>A0A813VXM8_9BILA</name>
<organism evidence="2 4">
    <name type="scientific">Adineta steineri</name>
    <dbReference type="NCBI Taxonomy" id="433720"/>
    <lineage>
        <taxon>Eukaryota</taxon>
        <taxon>Metazoa</taxon>
        <taxon>Spiralia</taxon>
        <taxon>Gnathifera</taxon>
        <taxon>Rotifera</taxon>
        <taxon>Eurotatoria</taxon>
        <taxon>Bdelloidea</taxon>
        <taxon>Adinetida</taxon>
        <taxon>Adinetidae</taxon>
        <taxon>Adineta</taxon>
    </lineage>
</organism>
<dbReference type="EMBL" id="CAJOAZ010000518">
    <property type="protein sequence ID" value="CAF3666957.1"/>
    <property type="molecule type" value="Genomic_DNA"/>
</dbReference>
<dbReference type="Gene3D" id="3.40.390.10">
    <property type="entry name" value="Collagenase (Catalytic Domain)"/>
    <property type="match status" value="1"/>
</dbReference>
<dbReference type="Proteomes" id="UP000663845">
    <property type="component" value="Unassembled WGS sequence"/>
</dbReference>
<keyword evidence="1" id="KW-1133">Transmembrane helix</keyword>
<keyword evidence="1" id="KW-0812">Transmembrane</keyword>
<sequence>MLFKSSVYLLIYSSVLFSIDKVTNSFSNRFKRGLSDYEPECIEQNTPVDQPQYSTNNSAGTRKKRFVLFPEFVNYKDNWNYLQKPKEIYYWISNFYPNRIDTNYIHYCIEHIIQEINTILDDEIILHRASNPGEGTFHFLFFDYTKCPKDDVPQATIDNVTVYHELDIYPAEIARKNRYRAHGGIRLVDNNQPISTIKFNMQQTFLASSDLVYDPVIYSCGDNETKNECELDTYYVLLHETLHGFGIEHTTNGEQPTPPNPHIQSVMHFSPIRFLCHDDIRALRMIYSSPVTRNNAKHDDTCRRDFPMNPLQKFMYKFGRVLFYSIIICAIISTITCILTLAYILIRHFCPCKRIGKQKPNISTDSRSKPKIQSQKNIKRHGYLWHDEMLL</sequence>
<evidence type="ECO:0000313" key="4">
    <source>
        <dbReference type="Proteomes" id="UP000663845"/>
    </source>
</evidence>
<dbReference type="EMBL" id="CAJNOG010000051">
    <property type="protein sequence ID" value="CAF0846616.1"/>
    <property type="molecule type" value="Genomic_DNA"/>
</dbReference>
<evidence type="ECO:0000313" key="2">
    <source>
        <dbReference type="EMBL" id="CAF0846616.1"/>
    </source>
</evidence>
<gene>
    <name evidence="2" type="ORF">JYZ213_LOCUS7663</name>
    <name evidence="3" type="ORF">OXD698_LOCUS9975</name>
</gene>
<feature type="transmembrane region" description="Helical" evidence="1">
    <location>
        <begin position="321"/>
        <end position="346"/>
    </location>
</feature>
<dbReference type="SUPFAM" id="SSF55486">
    <property type="entry name" value="Metalloproteases ('zincins'), catalytic domain"/>
    <property type="match status" value="1"/>
</dbReference>
<evidence type="ECO:0000256" key="1">
    <source>
        <dbReference type="SAM" id="Phobius"/>
    </source>
</evidence>
<dbReference type="InterPro" id="IPR024079">
    <property type="entry name" value="MetalloPept_cat_dom_sf"/>
</dbReference>